<feature type="transmembrane region" description="Helical" evidence="6">
    <location>
        <begin position="217"/>
        <end position="236"/>
    </location>
</feature>
<evidence type="ECO:0000256" key="2">
    <source>
        <dbReference type="ARBA" id="ARBA00022475"/>
    </source>
</evidence>
<dbReference type="SUPFAM" id="SSF56281">
    <property type="entry name" value="Metallo-hydrolase/oxidoreductase"/>
    <property type="match status" value="1"/>
</dbReference>
<dbReference type="InterPro" id="IPR001279">
    <property type="entry name" value="Metallo-B-lactamas"/>
</dbReference>
<evidence type="ECO:0000256" key="5">
    <source>
        <dbReference type="ARBA" id="ARBA00023136"/>
    </source>
</evidence>
<sequence>MLSLQWWPSLPEWHVISLTAIGAVGLLVTPWRRWSLPLLVFIWTAGHGYDFRQSQLELDGLTDDITIQGTVTSLFLPSFDMSHKKHVVMVALQNSDDRYDLDLSKPQLRLYFNTPTQVPRAGELWQFDVKLRPIVGRFNDGSLDRERWAVGKHLLGQGRVLAVTQIDDTSSWRQSLALWLTPQLSNWSSGDLMLALVMGERGLLTQSRWQHLKQSGLVHLVAISGLHIGFALAIGWQLGALLRRIWPSALTQWWPLYLGAVFALAYAALAGFSIPTQRALLMATLVLLSYRLQWRLSGWTLLSLALFLCLLRDPLSSFDAGLWLSFGAVSALYWVMTWWRQAPIQTPNVKSGADGQGYLWWGGALTHCRRYVLRLLQIQALLFVLMLPMQWLLFGGVSWLGPLNNALAIPWVGLVVAPLIMLLVLFLPWFMAQGELPHGLLQLFDWSLQPVIWLSENDYGWMDFPARMDLLLLGLCLVAVSFFFWGGRALLKSHSLWFAALVFWLVGVSWPRSSSDAWQLVTLDVGHGLAMVLVQGDEAVLYDVGAAWPQGDVGQSVIIPWLNSHQLKLRGIVVSHDDNDHRGGLRSVLKRWPMVWMKDSQLSNQNGCRMGEVWQWQALSFQVLWPPQRAKRAKNQDSCVLWVSDGHHDLLLTGDLDAASEYRMLAYWQSKGRDFSQVDVLQVPHHGSKSASTSRFLTALSPQIALNSAARYSPWRLPHPQVVARYHKHQIQWLNTAQHGQIRLAFRPDTIEIDTRRQGLWPRWYRIPFGPSALNE</sequence>
<dbReference type="NCBIfam" id="TIGR00361">
    <property type="entry name" value="ComEC_Rec2"/>
    <property type="match status" value="1"/>
</dbReference>
<dbReference type="PANTHER" id="PTHR30619:SF1">
    <property type="entry name" value="RECOMBINATION PROTEIN 2"/>
    <property type="match status" value="1"/>
</dbReference>
<feature type="transmembrane region" description="Helical" evidence="6">
    <location>
        <begin position="256"/>
        <end position="275"/>
    </location>
</feature>
<dbReference type="Proteomes" id="UP000838672">
    <property type="component" value="Unassembled WGS sequence"/>
</dbReference>
<comment type="caution">
    <text evidence="8">The sequence shown here is derived from an EMBL/GenBank/DDBJ whole genome shotgun (WGS) entry which is preliminary data.</text>
</comment>
<dbReference type="CDD" id="cd07731">
    <property type="entry name" value="ComA-like_MBL-fold"/>
    <property type="match status" value="1"/>
</dbReference>
<dbReference type="SMART" id="SM00849">
    <property type="entry name" value="Lactamase_B"/>
    <property type="match status" value="1"/>
</dbReference>
<dbReference type="NCBIfam" id="TIGR00360">
    <property type="entry name" value="ComEC_N-term"/>
    <property type="match status" value="1"/>
</dbReference>
<evidence type="ECO:0000256" key="3">
    <source>
        <dbReference type="ARBA" id="ARBA00022692"/>
    </source>
</evidence>
<feature type="transmembrane region" description="Helical" evidence="6">
    <location>
        <begin position="296"/>
        <end position="315"/>
    </location>
</feature>
<dbReference type="InterPro" id="IPR004477">
    <property type="entry name" value="ComEC_N"/>
</dbReference>
<keyword evidence="5 6" id="KW-0472">Membrane</keyword>
<dbReference type="EMBL" id="CAKLDI010000001">
    <property type="protein sequence ID" value="CAH0533762.1"/>
    <property type="molecule type" value="Genomic_DNA"/>
</dbReference>
<proteinExistence type="predicted"/>
<evidence type="ECO:0000256" key="1">
    <source>
        <dbReference type="ARBA" id="ARBA00004651"/>
    </source>
</evidence>
<keyword evidence="2" id="KW-1003">Cell membrane</keyword>
<accession>A0ABN8DSU1</accession>
<keyword evidence="4 6" id="KW-1133">Transmembrane helix</keyword>
<dbReference type="Gene3D" id="3.60.15.10">
    <property type="entry name" value="Ribonuclease Z/Hydroxyacylglutathione hydrolase-like"/>
    <property type="match status" value="1"/>
</dbReference>
<feature type="transmembrane region" description="Helical" evidence="6">
    <location>
        <begin position="407"/>
        <end position="430"/>
    </location>
</feature>
<dbReference type="Pfam" id="PF13567">
    <property type="entry name" value="DUF4131"/>
    <property type="match status" value="1"/>
</dbReference>
<dbReference type="Pfam" id="PF00753">
    <property type="entry name" value="Lactamase_B"/>
    <property type="match status" value="1"/>
</dbReference>
<reference evidence="8" key="1">
    <citation type="submission" date="2021-11" db="EMBL/GenBank/DDBJ databases">
        <authorList>
            <person name="Rodrigo-Torres L."/>
            <person name="Arahal R. D."/>
            <person name="Lucena T."/>
        </authorList>
    </citation>
    <scope>NUCLEOTIDE SEQUENCE</scope>
    <source>
        <strain evidence="8">CECT 7929</strain>
    </source>
</reference>
<dbReference type="InterPro" id="IPR052159">
    <property type="entry name" value="Competence_DNA_uptake"/>
</dbReference>
<dbReference type="Pfam" id="PF03772">
    <property type="entry name" value="Competence"/>
    <property type="match status" value="1"/>
</dbReference>
<keyword evidence="3 6" id="KW-0812">Transmembrane</keyword>
<feature type="domain" description="Metallo-beta-lactamase" evidence="7">
    <location>
        <begin position="528"/>
        <end position="686"/>
    </location>
</feature>
<feature type="transmembrane region" description="Helical" evidence="6">
    <location>
        <begin position="321"/>
        <end position="339"/>
    </location>
</feature>
<evidence type="ECO:0000259" key="7">
    <source>
        <dbReference type="SMART" id="SM00849"/>
    </source>
</evidence>
<dbReference type="InterPro" id="IPR035681">
    <property type="entry name" value="ComA-like_MBL"/>
</dbReference>
<dbReference type="InterPro" id="IPR036866">
    <property type="entry name" value="RibonucZ/Hydroxyglut_hydro"/>
</dbReference>
<evidence type="ECO:0000313" key="8">
    <source>
        <dbReference type="EMBL" id="CAH0533762.1"/>
    </source>
</evidence>
<dbReference type="InterPro" id="IPR025405">
    <property type="entry name" value="DUF4131"/>
</dbReference>
<gene>
    <name evidence="8" type="ORF">VST7929_01637</name>
</gene>
<evidence type="ECO:0000256" key="6">
    <source>
        <dbReference type="SAM" id="Phobius"/>
    </source>
</evidence>
<dbReference type="InterPro" id="IPR004797">
    <property type="entry name" value="Competence_ComEC/Rec2"/>
</dbReference>
<comment type="subcellular location">
    <subcellularLocation>
        <location evidence="1">Cell membrane</location>
        <topology evidence="1">Multi-pass membrane protein</topology>
    </subcellularLocation>
</comment>
<organism evidence="8 9">
    <name type="scientific">Vibrio stylophorae</name>
    <dbReference type="NCBI Taxonomy" id="659351"/>
    <lineage>
        <taxon>Bacteria</taxon>
        <taxon>Pseudomonadati</taxon>
        <taxon>Pseudomonadota</taxon>
        <taxon>Gammaproteobacteria</taxon>
        <taxon>Vibrionales</taxon>
        <taxon>Vibrionaceae</taxon>
        <taxon>Vibrio</taxon>
    </lineage>
</organism>
<evidence type="ECO:0000313" key="9">
    <source>
        <dbReference type="Proteomes" id="UP000838672"/>
    </source>
</evidence>
<evidence type="ECO:0000256" key="4">
    <source>
        <dbReference type="ARBA" id="ARBA00022989"/>
    </source>
</evidence>
<name>A0ABN8DSU1_9VIBR</name>
<feature type="transmembrane region" description="Helical" evidence="6">
    <location>
        <begin position="380"/>
        <end position="401"/>
    </location>
</feature>
<keyword evidence="9" id="KW-1185">Reference proteome</keyword>
<feature type="transmembrane region" description="Helical" evidence="6">
    <location>
        <begin position="470"/>
        <end position="488"/>
    </location>
</feature>
<feature type="transmembrane region" description="Helical" evidence="6">
    <location>
        <begin position="13"/>
        <end position="31"/>
    </location>
</feature>
<dbReference type="PANTHER" id="PTHR30619">
    <property type="entry name" value="DNA INTERNALIZATION/COMPETENCE PROTEIN COMEC/REC2"/>
    <property type="match status" value="1"/>
</dbReference>
<protein>
    <recommendedName>
        <fullName evidence="7">Metallo-beta-lactamase domain-containing protein</fullName>
    </recommendedName>
</protein>